<reference evidence="1" key="2">
    <citation type="submission" date="2023-01" db="EMBL/GenBank/DDBJ databases">
        <authorList>
            <person name="Petersen C."/>
        </authorList>
    </citation>
    <scope>NUCLEOTIDE SEQUENCE</scope>
    <source>
        <strain evidence="1">IBT 15450</strain>
    </source>
</reference>
<keyword evidence="2" id="KW-1185">Reference proteome</keyword>
<name>A0AAD6IBF2_PENCN</name>
<gene>
    <name evidence="1" type="ORF">N7460_007062</name>
</gene>
<dbReference type="Proteomes" id="UP001219568">
    <property type="component" value="Unassembled WGS sequence"/>
</dbReference>
<comment type="caution">
    <text evidence="1">The sequence shown here is derived from an EMBL/GenBank/DDBJ whole genome shotgun (WGS) entry which is preliminary data.</text>
</comment>
<sequence>MPFEQFRRNRDTANICMERMMNDASNHEILTEVLSEGRERFSDHVYELPKDQMTKLSLPDVAKYKFQLHASFDKPDQNAHYSDHSNVILVRKTEQMGTWLEPDTKPLPLLAEADGAQGLSIVLRDDSSLDWKKPPEPIVDPFVTYHIGFTNYQEQQISLLAKWVVKQLDHHELSTAADEQFVFGLAFVFFVVPTTPQILSEIL</sequence>
<proteinExistence type="predicted"/>
<evidence type="ECO:0000313" key="2">
    <source>
        <dbReference type="Proteomes" id="UP001219568"/>
    </source>
</evidence>
<protein>
    <submittedName>
        <fullName evidence="1">Uncharacterized protein</fullName>
    </submittedName>
</protein>
<dbReference type="AlphaFoldDB" id="A0AAD6IBF2"/>
<dbReference type="EMBL" id="JAQJZL010000006">
    <property type="protein sequence ID" value="KAJ6039030.1"/>
    <property type="molecule type" value="Genomic_DNA"/>
</dbReference>
<organism evidence="1 2">
    <name type="scientific">Penicillium canescens</name>
    <dbReference type="NCBI Taxonomy" id="5083"/>
    <lineage>
        <taxon>Eukaryota</taxon>
        <taxon>Fungi</taxon>
        <taxon>Dikarya</taxon>
        <taxon>Ascomycota</taxon>
        <taxon>Pezizomycotina</taxon>
        <taxon>Eurotiomycetes</taxon>
        <taxon>Eurotiomycetidae</taxon>
        <taxon>Eurotiales</taxon>
        <taxon>Aspergillaceae</taxon>
        <taxon>Penicillium</taxon>
    </lineage>
</organism>
<accession>A0AAD6IBF2</accession>
<reference evidence="1" key="1">
    <citation type="journal article" date="2023" name="IMA Fungus">
        <title>Comparative genomic study of the Penicillium genus elucidates a diverse pangenome and 15 lateral gene transfer events.</title>
        <authorList>
            <person name="Petersen C."/>
            <person name="Sorensen T."/>
            <person name="Nielsen M.R."/>
            <person name="Sondergaard T.E."/>
            <person name="Sorensen J.L."/>
            <person name="Fitzpatrick D.A."/>
            <person name="Frisvad J.C."/>
            <person name="Nielsen K.L."/>
        </authorList>
    </citation>
    <scope>NUCLEOTIDE SEQUENCE</scope>
    <source>
        <strain evidence="1">IBT 15450</strain>
    </source>
</reference>
<evidence type="ECO:0000313" key="1">
    <source>
        <dbReference type="EMBL" id="KAJ6039030.1"/>
    </source>
</evidence>